<evidence type="ECO:0000313" key="1">
    <source>
        <dbReference type="EMBL" id="MCG2460000.1"/>
    </source>
</evidence>
<dbReference type="SUPFAM" id="SSF50475">
    <property type="entry name" value="FMN-binding split barrel"/>
    <property type="match status" value="1"/>
</dbReference>
<keyword evidence="2" id="KW-1185">Reference proteome</keyword>
<dbReference type="Gene3D" id="2.30.110.10">
    <property type="entry name" value="Electron Transport, Fmn-binding Protein, Chain A"/>
    <property type="match status" value="1"/>
</dbReference>
<dbReference type="InterPro" id="IPR012349">
    <property type="entry name" value="Split_barrel_FMN-bd"/>
</dbReference>
<evidence type="ECO:0000313" key="2">
    <source>
        <dbReference type="Proteomes" id="UP001200642"/>
    </source>
</evidence>
<accession>A0AAE3ET52</accession>
<dbReference type="Proteomes" id="UP001200642">
    <property type="component" value="Unassembled WGS sequence"/>
</dbReference>
<protein>
    <submittedName>
        <fullName evidence="1">Pyridoxamine 5'-phosphate oxidase family protein</fullName>
    </submittedName>
</protein>
<dbReference type="InterPro" id="IPR024747">
    <property type="entry name" value="Pyridox_Oxase-rel"/>
</dbReference>
<reference evidence="1" key="1">
    <citation type="submission" date="2023-02" db="EMBL/GenBank/DDBJ databases">
        <title>Genome of Flavobacteriaceae gen. nov. sp. strain F89.</title>
        <authorList>
            <person name="Wang Y."/>
        </authorList>
    </citation>
    <scope>NUCLEOTIDE SEQUENCE</scope>
    <source>
        <strain evidence="1">F89</strain>
    </source>
</reference>
<dbReference type="AlphaFoldDB" id="A0AAE3ET52"/>
<gene>
    <name evidence="1" type="ORF">K8352_04530</name>
</gene>
<comment type="caution">
    <text evidence="1">The sequence shown here is derived from an EMBL/GenBank/DDBJ whole genome shotgun (WGS) entry which is preliminary data.</text>
</comment>
<proteinExistence type="predicted"/>
<dbReference type="Pfam" id="PF12900">
    <property type="entry name" value="Pyridox_ox_2"/>
    <property type="match status" value="1"/>
</dbReference>
<dbReference type="EMBL" id="JAIRBC010000005">
    <property type="protein sequence ID" value="MCG2460000.1"/>
    <property type="molecule type" value="Genomic_DNA"/>
</dbReference>
<sequence length="150" mass="17127">MTDLTTSECTRVLRDNFIGHLAFISKGRPFVVPITYYFDPTDHTIISYSAEGHKIDAMRKNNSVSLVVEEIRSMTNWESAMLSGTFEELEGSTAKQQLHQFTQGVKGLLLKKEDKEVEFISEFSSKLYSRGIPIVYRINILDMVGKRREA</sequence>
<name>A0AAE3ET52_9FLAO</name>
<dbReference type="RefSeq" id="WP_317901144.1">
    <property type="nucleotide sequence ID" value="NZ_JAIRBC010000005.1"/>
</dbReference>
<organism evidence="1 2">
    <name type="scientific">Cerina litoralis</name>
    <dbReference type="NCBI Taxonomy" id="2874477"/>
    <lineage>
        <taxon>Bacteria</taxon>
        <taxon>Pseudomonadati</taxon>
        <taxon>Bacteroidota</taxon>
        <taxon>Flavobacteriia</taxon>
        <taxon>Flavobacteriales</taxon>
        <taxon>Flavobacteriaceae</taxon>
        <taxon>Cerina</taxon>
    </lineage>
</organism>